<organism evidence="1 2">
    <name type="scientific">Amborella trichopoda</name>
    <dbReference type="NCBI Taxonomy" id="13333"/>
    <lineage>
        <taxon>Eukaryota</taxon>
        <taxon>Viridiplantae</taxon>
        <taxon>Streptophyta</taxon>
        <taxon>Embryophyta</taxon>
        <taxon>Tracheophyta</taxon>
        <taxon>Spermatophyta</taxon>
        <taxon>Magnoliopsida</taxon>
        <taxon>Amborellales</taxon>
        <taxon>Amborellaceae</taxon>
        <taxon>Amborella</taxon>
    </lineage>
</organism>
<proteinExistence type="predicted"/>
<dbReference type="Proteomes" id="UP000017836">
    <property type="component" value="Unassembled WGS sequence"/>
</dbReference>
<evidence type="ECO:0000313" key="1">
    <source>
        <dbReference type="EMBL" id="ERN16639.1"/>
    </source>
</evidence>
<keyword evidence="2" id="KW-1185">Reference proteome</keyword>
<sequence length="151" mass="16730">MVLAVVAHPLLSRKEVCFSPPPSQPPALLASPASADGILVLEVRKGSTTQWDSQLLKALHFRRFKGVLMTVERWSIEANLSLFKPPSVSVKVLSIPIHSWTKEIFVLVTQACSNLVEIDWFTSAGPSMGSLRMKVWLIPDRNIPDHFVESG</sequence>
<dbReference type="HOGENOM" id="CLU_1733952_0_0_1"/>
<name>U5D2J1_AMBTC</name>
<reference evidence="2" key="1">
    <citation type="journal article" date="2013" name="Science">
        <title>The Amborella genome and the evolution of flowering plants.</title>
        <authorList>
            <consortium name="Amborella Genome Project"/>
        </authorList>
    </citation>
    <scope>NUCLEOTIDE SEQUENCE [LARGE SCALE GENOMIC DNA]</scope>
</reference>
<dbReference type="Gramene" id="ERN16639">
    <property type="protein sequence ID" value="ERN16639"/>
    <property type="gene ID" value="AMTR_s00051p00091410"/>
</dbReference>
<gene>
    <name evidence="1" type="ORF">AMTR_s00051p00091410</name>
</gene>
<dbReference type="EMBL" id="KI392418">
    <property type="protein sequence ID" value="ERN16639.1"/>
    <property type="molecule type" value="Genomic_DNA"/>
</dbReference>
<accession>U5D2J1</accession>
<dbReference type="AlphaFoldDB" id="U5D2J1"/>
<protein>
    <submittedName>
        <fullName evidence="1">Uncharacterized protein</fullName>
    </submittedName>
</protein>
<evidence type="ECO:0000313" key="2">
    <source>
        <dbReference type="Proteomes" id="UP000017836"/>
    </source>
</evidence>